<sequence length="1219" mass="130982">MNLALKKKIIMKSHPSYVSVKQRIVGFFTVTILLLQICLPTVASAARLLTNESVTAAMASPSFQRSNSNAYLYQQASFDDAAYIGSQNITTFRERLVAAKSNLGKPTFIPIASDITIFVPTYPTGKLIGDVYVQNRYIRQQVFELLGRNLIYANSSEISETAQINLLYENAYAYAQKNPSINFGDNLNAGALMNFKDMVWPEIRTIHNERVVVPVLYLTDETIRDNKVTKTRTEFTGDAANFGSISLNNAELTLGVRTITKIAGSLSADKSSLINSYGDINLVVGGTLNLIGSSITGEKNVTIFANEMNIKSVLVPFQDRYGSGTRLGNISSINSTTGNIRLTTTGNVTFEGGTATASNGSLTIKSGGNISILPLFATYQGQSTQNDWKVNSSSLDVIGSRLSAPDQISLIASGAINITASELISTQGGIELLAKNGIHIIDELEQDQIQKVDRKGKTTGQSSEFRTEAVRAILKAGKGVLLDSEFGDVILKATEITSAEGAQVNARNGKVHLLVTKELEEFHLQTVSKGTWTIKTRTEDVVHENNIQNAIVGGLQVQAKYGINVEYTGKEGATLKEQIEEYRNMPEMKWMAELYDQALAKAGPKLDWNQIEEIHQELKKTKRNLSPAAMAIIAICVAVATAGTGAALVGAQGTAYAAVANTALTTIATQAAQSVAVGDTPYETLKKLGSKDSIKNLAVSVATAGAMQNIPDVKIFEVANTNAFSFATIANQATQAMVNATVTAGISMAVNGGNSDTFKQMFIQTVAMDAINFVGEKLASKIGDAAKLPKDQRINVGAKYISHAALGCMTGALTSQLNDADRKLGCSSGAGGAVIGEYVGSLYADKLDQEMKEWIDASIKEGGVRPTREQQEAKFAYFKSRGVDMARLAAALTAFASGGDVNIAANSGQNAAQNNALNLALGLMEYLKLNGEGDVLKGLAAVGAREDYLTQMYDALVAQVNEYGQQVYKVVAAGNEEEIQLIGALLTELYKITLLGAAEDAAAKVLTAGITVVVESDAGVRATLEWNKLSEQEQNQIKGAGRIVEITMDAASRGRLGAVKNMIEMPTVQINMTEMLKDKDHPDWNKVDSDTKKAVFAVDRKQEAKNLFSKSANGITVGDRSLIAIPSSTFNAKIFSGASENEVFQYFKDLTGANQMPVVREIPGKGKLYVFETPEGNFNMRDYATSAAEVGNAWTIEIPNAISGLNSTTKRSEIKFLRD</sequence>
<dbReference type="Pfam" id="PF04830">
    <property type="entry name" value="DUF637"/>
    <property type="match status" value="1"/>
</dbReference>
<proteinExistence type="predicted"/>
<evidence type="ECO:0000313" key="3">
    <source>
        <dbReference type="Proteomes" id="UP000216101"/>
    </source>
</evidence>
<organism evidence="2 3">
    <name type="scientific">Cellvibrio mixtus</name>
    <dbReference type="NCBI Taxonomy" id="39650"/>
    <lineage>
        <taxon>Bacteria</taxon>
        <taxon>Pseudomonadati</taxon>
        <taxon>Pseudomonadota</taxon>
        <taxon>Gammaproteobacteria</taxon>
        <taxon>Cellvibrionales</taxon>
        <taxon>Cellvibrionaceae</taxon>
        <taxon>Cellvibrio</taxon>
    </lineage>
</organism>
<comment type="caution">
    <text evidence="2">The sequence shown here is derived from an EMBL/GenBank/DDBJ whole genome shotgun (WGS) entry which is preliminary data.</text>
</comment>
<gene>
    <name evidence="2" type="ORF">CBP51_04550</name>
</gene>
<evidence type="ECO:0000259" key="1">
    <source>
        <dbReference type="Pfam" id="PF04830"/>
    </source>
</evidence>
<dbReference type="EMBL" id="NHNI01000001">
    <property type="protein sequence ID" value="OZY86302.1"/>
    <property type="molecule type" value="Genomic_DNA"/>
</dbReference>
<protein>
    <recommendedName>
        <fullName evidence="1">DUF637 domain-containing protein</fullName>
    </recommendedName>
</protein>
<dbReference type="InterPro" id="IPR006915">
    <property type="entry name" value="DUF637_hemagglutn_put"/>
</dbReference>
<reference evidence="3" key="1">
    <citation type="submission" date="2017-05" db="EMBL/GenBank/DDBJ databases">
        <authorList>
            <person name="Barney B.M."/>
        </authorList>
    </citation>
    <scope>NUCLEOTIDE SEQUENCE [LARGE SCALE GENOMIC DNA]</scope>
    <source>
        <strain evidence="3">PSBB022</strain>
    </source>
</reference>
<dbReference type="Proteomes" id="UP000216101">
    <property type="component" value="Unassembled WGS sequence"/>
</dbReference>
<dbReference type="RefSeq" id="WP_094984004.1">
    <property type="nucleotide sequence ID" value="NZ_NHNI01000001.1"/>
</dbReference>
<keyword evidence="3" id="KW-1185">Reference proteome</keyword>
<accession>A0A266Q8Y1</accession>
<dbReference type="AlphaFoldDB" id="A0A266Q8Y1"/>
<name>A0A266Q8Y1_9GAMM</name>
<feature type="domain" description="DUF637" evidence="1">
    <location>
        <begin position="661"/>
        <end position="832"/>
    </location>
</feature>
<evidence type="ECO:0000313" key="2">
    <source>
        <dbReference type="EMBL" id="OZY86302.1"/>
    </source>
</evidence>